<keyword evidence="4" id="KW-1185">Reference proteome</keyword>
<accession>A0A0B7N6D8</accession>
<proteinExistence type="predicted"/>
<reference evidence="3 4" key="1">
    <citation type="submission" date="2014-09" db="EMBL/GenBank/DDBJ databases">
        <authorList>
            <person name="Ellenberger Sabrina"/>
        </authorList>
    </citation>
    <scope>NUCLEOTIDE SEQUENCE [LARGE SCALE GENOMIC DNA]</scope>
    <source>
        <strain evidence="3 4">CBS 412.66</strain>
    </source>
</reference>
<name>A0A0B7N6D8_9FUNG</name>
<feature type="compositionally biased region" description="Acidic residues" evidence="1">
    <location>
        <begin position="32"/>
        <end position="42"/>
    </location>
</feature>
<gene>
    <name evidence="3" type="primary">PARPA_04356.1 scaffold 12793</name>
</gene>
<feature type="compositionally biased region" description="Basic and acidic residues" evidence="1">
    <location>
        <begin position="122"/>
        <end position="133"/>
    </location>
</feature>
<evidence type="ECO:0000313" key="3">
    <source>
        <dbReference type="EMBL" id="CEP10629.1"/>
    </source>
</evidence>
<feature type="region of interest" description="Disordered" evidence="1">
    <location>
        <begin position="945"/>
        <end position="986"/>
    </location>
</feature>
<protein>
    <recommendedName>
        <fullName evidence="2">DNA replication checkpoint mediator MRC1 domain-containing protein</fullName>
    </recommendedName>
</protein>
<organism evidence="3 4">
    <name type="scientific">Parasitella parasitica</name>
    <dbReference type="NCBI Taxonomy" id="35722"/>
    <lineage>
        <taxon>Eukaryota</taxon>
        <taxon>Fungi</taxon>
        <taxon>Fungi incertae sedis</taxon>
        <taxon>Mucoromycota</taxon>
        <taxon>Mucoromycotina</taxon>
        <taxon>Mucoromycetes</taxon>
        <taxon>Mucorales</taxon>
        <taxon>Mucorineae</taxon>
        <taxon>Mucoraceae</taxon>
        <taxon>Parasitella</taxon>
    </lineage>
</organism>
<feature type="compositionally biased region" description="Basic residues" evidence="1">
    <location>
        <begin position="194"/>
        <end position="208"/>
    </location>
</feature>
<dbReference type="OrthoDB" id="2130597at2759"/>
<feature type="compositionally biased region" description="Basic residues" evidence="1">
    <location>
        <begin position="523"/>
        <end position="532"/>
    </location>
</feature>
<feature type="compositionally biased region" description="Basic and acidic residues" evidence="1">
    <location>
        <begin position="162"/>
        <end position="175"/>
    </location>
</feature>
<feature type="compositionally biased region" description="Acidic residues" evidence="1">
    <location>
        <begin position="443"/>
        <end position="459"/>
    </location>
</feature>
<feature type="compositionally biased region" description="Polar residues" evidence="1">
    <location>
        <begin position="964"/>
        <end position="973"/>
    </location>
</feature>
<feature type="region of interest" description="Disordered" evidence="1">
    <location>
        <begin position="808"/>
        <end position="867"/>
    </location>
</feature>
<feature type="compositionally biased region" description="Polar residues" evidence="1">
    <location>
        <begin position="600"/>
        <end position="610"/>
    </location>
</feature>
<dbReference type="AlphaFoldDB" id="A0A0B7N6D8"/>
<dbReference type="EMBL" id="LN724574">
    <property type="protein sequence ID" value="CEP10629.1"/>
    <property type="molecule type" value="Genomic_DNA"/>
</dbReference>
<dbReference type="Pfam" id="PF09444">
    <property type="entry name" value="MRC1"/>
    <property type="match status" value="1"/>
</dbReference>
<feature type="compositionally biased region" description="Basic residues" evidence="1">
    <location>
        <begin position="134"/>
        <end position="152"/>
    </location>
</feature>
<feature type="compositionally biased region" description="Polar residues" evidence="1">
    <location>
        <begin position="310"/>
        <end position="324"/>
    </location>
</feature>
<feature type="compositionally biased region" description="Acidic residues" evidence="1">
    <location>
        <begin position="844"/>
        <end position="867"/>
    </location>
</feature>
<evidence type="ECO:0000256" key="1">
    <source>
        <dbReference type="SAM" id="MobiDB-lite"/>
    </source>
</evidence>
<feature type="region of interest" description="Disordered" evidence="1">
    <location>
        <begin position="1"/>
        <end position="54"/>
    </location>
</feature>
<feature type="region of interest" description="Disordered" evidence="1">
    <location>
        <begin position="431"/>
        <end position="628"/>
    </location>
</feature>
<feature type="region of interest" description="Disordered" evidence="1">
    <location>
        <begin position="117"/>
        <end position="256"/>
    </location>
</feature>
<dbReference type="InterPro" id="IPR018564">
    <property type="entry name" value="Repl_chkpnt_MRC1_dom"/>
</dbReference>
<feature type="compositionally biased region" description="Acidic residues" evidence="1">
    <location>
        <begin position="508"/>
        <end position="517"/>
    </location>
</feature>
<sequence>MDVNLKTNAAEDSEDERPLFEKPTYLTTTVMETDDDDDDDDLGSSSLTDSQYASMNISSHLKNILSYDTSSRNVMVSLDDESDSDMETGAVTAAAEATVDLDKLNAEIDRYKFANFPLKPADAAKDDHGSEKPKKARKPKEKKKRRDKGKKKASAEDDALEAEERARSKKFDKLLQRFAQEAESSEDEQMPKAAKSKKKSSGRKTRKKTTNEITLDENGEQMMRTTEILDATSSSSSEDERKLSKKEEIEMYRDAERQRRAAKVLLKPVYHYKSFDDLAKRREENDQERPHQDVVITHKAPKPHGPPSSPRLSSSQHPTFNFELSSDSDSDIEITDDPKKIAAATYAAMLSPERPRVPVAISPARHAATAMRNHNRFMLHRISNEGYDYRIKMEQAAKARGHYASATERARRLIEKEKDAMMINDQINRHFEKKKHSTSHDTYDDDDDEDDGDFEDQDDEKEKGPLDDILNELSGSEEEEDEFLVQDAQDEPNPSHKRKNASDNENNGGEDDDEEDMAAMAFKRWKGKKVKKSTIFDDEDQDEEQTSKKKKVAAKPAPAHSISNFFKAKEAKMAEEVAEQNENKPLSRLVRRSEKEPSSLEIQTNKSAVEQQDAMDVDQPAPTPTPIPAQTVVSALMKKRVSMAPLHPEQKLEYLEEEAVEEEDEFFGAGGSDGETGENLDEFEKDDLLVEDNNEHIDEAALREAFNLQDKETDSNMIQRLITDITSGNLRKQKAALEAGLMLDDIDLYDEEDNDLVAIRRAAAAKRRKLLKKKGGDILENMLSDPKTAAFAKAAQAMSEEMAIAVFSESEGEAEEEGQEDNQQYDDDYEKSTPLVSSRRVIVEDDEDDEDEDEDEDQEMKDVSDDENLLIVDEFDTMTSPIRATTTEVTVGGGLASGIRITSADDEDVDFQIETMKSPINVRKATSLYGSPGTLERFKRLIAETSSASNGTSSDTGGPRAGFSSLQQKQQNEAGGKPKLTGSLGELFIRSNGKESKLKKLKSQSSSMFQYAE</sequence>
<feature type="compositionally biased region" description="Polar residues" evidence="1">
    <location>
        <begin position="945"/>
        <end position="956"/>
    </location>
</feature>
<feature type="domain" description="DNA replication checkpoint mediator MRC1" evidence="2">
    <location>
        <begin position="650"/>
        <end position="793"/>
    </location>
</feature>
<feature type="compositionally biased region" description="Acidic residues" evidence="1">
    <location>
        <begin position="810"/>
        <end position="829"/>
    </location>
</feature>
<feature type="compositionally biased region" description="Basic and acidic residues" evidence="1">
    <location>
        <begin position="278"/>
        <end position="292"/>
    </location>
</feature>
<evidence type="ECO:0000313" key="4">
    <source>
        <dbReference type="Proteomes" id="UP000054107"/>
    </source>
</evidence>
<evidence type="ECO:0000259" key="2">
    <source>
        <dbReference type="Pfam" id="PF09444"/>
    </source>
</evidence>
<feature type="compositionally biased region" description="Basic and acidic residues" evidence="1">
    <location>
        <begin position="238"/>
        <end position="256"/>
    </location>
</feature>
<dbReference type="Proteomes" id="UP000054107">
    <property type="component" value="Unassembled WGS sequence"/>
</dbReference>
<dbReference type="STRING" id="35722.A0A0B7N6D8"/>
<feature type="compositionally biased region" description="Acidic residues" evidence="1">
    <location>
        <begin position="475"/>
        <end position="490"/>
    </location>
</feature>
<feature type="region of interest" description="Disordered" evidence="1">
    <location>
        <begin position="278"/>
        <end position="333"/>
    </location>
</feature>
<feature type="region of interest" description="Disordered" evidence="1">
    <location>
        <begin position="994"/>
        <end position="1013"/>
    </location>
</feature>